<dbReference type="Proteomes" id="UP001163823">
    <property type="component" value="Chromosome 2"/>
</dbReference>
<feature type="signal peptide" evidence="1">
    <location>
        <begin position="1"/>
        <end position="31"/>
    </location>
</feature>
<dbReference type="AlphaFoldDB" id="A0AAD7QFE9"/>
<evidence type="ECO:0000313" key="3">
    <source>
        <dbReference type="Proteomes" id="UP001163823"/>
    </source>
</evidence>
<evidence type="ECO:0000313" key="2">
    <source>
        <dbReference type="EMBL" id="KAJ7980478.1"/>
    </source>
</evidence>
<accession>A0AAD7QFE9</accession>
<name>A0AAD7QFE9_QUISA</name>
<sequence length="135" mass="15522">MGKHSRQQRCCRLVWLMVVLAVVMFSLRCSCASVGHMPTSTEESRNFAKVVQGVKEHSRNKAREAKEGSVQKKFQKDFVSSMKMNPKRVPPRKRMILPVILPRRPKTKSRMSLLVLVNTVQKRLKEIKDFAAEKA</sequence>
<protein>
    <submittedName>
        <fullName evidence="2">Late embryogenesis abundant</fullName>
    </submittedName>
</protein>
<reference evidence="2" key="1">
    <citation type="journal article" date="2023" name="Science">
        <title>Elucidation of the pathway for biosynthesis of saponin adjuvants from the soapbark tree.</title>
        <authorList>
            <person name="Reed J."/>
            <person name="Orme A."/>
            <person name="El-Demerdash A."/>
            <person name="Owen C."/>
            <person name="Martin L.B.B."/>
            <person name="Misra R.C."/>
            <person name="Kikuchi S."/>
            <person name="Rejzek M."/>
            <person name="Martin A.C."/>
            <person name="Harkess A."/>
            <person name="Leebens-Mack J."/>
            <person name="Louveau T."/>
            <person name="Stephenson M.J."/>
            <person name="Osbourn A."/>
        </authorList>
    </citation>
    <scope>NUCLEOTIDE SEQUENCE</scope>
    <source>
        <strain evidence="2">S10</strain>
    </source>
</reference>
<dbReference type="KEGG" id="qsa:O6P43_003750"/>
<dbReference type="EMBL" id="JARAOO010000002">
    <property type="protein sequence ID" value="KAJ7980478.1"/>
    <property type="molecule type" value="Genomic_DNA"/>
</dbReference>
<feature type="chain" id="PRO_5042268644" evidence="1">
    <location>
        <begin position="32"/>
        <end position="135"/>
    </location>
</feature>
<comment type="caution">
    <text evidence="2">The sequence shown here is derived from an EMBL/GenBank/DDBJ whole genome shotgun (WGS) entry which is preliminary data.</text>
</comment>
<organism evidence="2 3">
    <name type="scientific">Quillaja saponaria</name>
    <name type="common">Soap bark tree</name>
    <dbReference type="NCBI Taxonomy" id="32244"/>
    <lineage>
        <taxon>Eukaryota</taxon>
        <taxon>Viridiplantae</taxon>
        <taxon>Streptophyta</taxon>
        <taxon>Embryophyta</taxon>
        <taxon>Tracheophyta</taxon>
        <taxon>Spermatophyta</taxon>
        <taxon>Magnoliopsida</taxon>
        <taxon>eudicotyledons</taxon>
        <taxon>Gunneridae</taxon>
        <taxon>Pentapetalae</taxon>
        <taxon>rosids</taxon>
        <taxon>fabids</taxon>
        <taxon>Fabales</taxon>
        <taxon>Quillajaceae</taxon>
        <taxon>Quillaja</taxon>
    </lineage>
</organism>
<keyword evidence="1" id="KW-0732">Signal</keyword>
<gene>
    <name evidence="2" type="ORF">O6P43_003750</name>
</gene>
<keyword evidence="3" id="KW-1185">Reference proteome</keyword>
<evidence type="ECO:0000256" key="1">
    <source>
        <dbReference type="SAM" id="SignalP"/>
    </source>
</evidence>
<proteinExistence type="predicted"/>